<reference evidence="2" key="1">
    <citation type="journal article" date="2013" name="Genetics">
        <title>The draft genome and transcriptome of Panagrellus redivivus are shaped by the harsh demands of a free-living lifestyle.</title>
        <authorList>
            <person name="Srinivasan J."/>
            <person name="Dillman A.R."/>
            <person name="Macchietto M.G."/>
            <person name="Heikkinen L."/>
            <person name="Lakso M."/>
            <person name="Fracchia K.M."/>
            <person name="Antoshechkin I."/>
            <person name="Mortazavi A."/>
            <person name="Wong G."/>
            <person name="Sternberg P.W."/>
        </authorList>
    </citation>
    <scope>NUCLEOTIDE SEQUENCE [LARGE SCALE GENOMIC DNA]</scope>
    <source>
        <strain evidence="2">MT8872</strain>
    </source>
</reference>
<evidence type="ECO:0000256" key="1">
    <source>
        <dbReference type="SAM" id="SignalP"/>
    </source>
</evidence>
<proteinExistence type="predicted"/>
<feature type="signal peptide" evidence="1">
    <location>
        <begin position="1"/>
        <end position="21"/>
    </location>
</feature>
<feature type="chain" id="PRO_5028964041" evidence="1">
    <location>
        <begin position="22"/>
        <end position="128"/>
    </location>
</feature>
<evidence type="ECO:0000313" key="2">
    <source>
        <dbReference type="Proteomes" id="UP000492821"/>
    </source>
</evidence>
<reference evidence="3" key="2">
    <citation type="submission" date="2020-10" db="UniProtKB">
        <authorList>
            <consortium name="WormBaseParasite"/>
        </authorList>
    </citation>
    <scope>IDENTIFICATION</scope>
</reference>
<dbReference type="Proteomes" id="UP000492821">
    <property type="component" value="Unassembled WGS sequence"/>
</dbReference>
<dbReference type="WBParaSite" id="Pan_g3193.t1">
    <property type="protein sequence ID" value="Pan_g3193.t1"/>
    <property type="gene ID" value="Pan_g3193"/>
</dbReference>
<keyword evidence="1" id="KW-0732">Signal</keyword>
<sequence>MAFWGNRLVSTFLLLYHDALEFPELFGDELPGAPNPVLRIKDDYADGTRFLDFVSLAVSLGGNLSCVLRCSRPMSTARHQLENHRRNAAIASAIAAVAGWPGEKIIEKMGVTNLTIRQAPWPNVGFVL</sequence>
<keyword evidence="2" id="KW-1185">Reference proteome</keyword>
<organism evidence="2 3">
    <name type="scientific">Panagrellus redivivus</name>
    <name type="common">Microworm</name>
    <dbReference type="NCBI Taxonomy" id="6233"/>
    <lineage>
        <taxon>Eukaryota</taxon>
        <taxon>Metazoa</taxon>
        <taxon>Ecdysozoa</taxon>
        <taxon>Nematoda</taxon>
        <taxon>Chromadorea</taxon>
        <taxon>Rhabditida</taxon>
        <taxon>Tylenchina</taxon>
        <taxon>Panagrolaimomorpha</taxon>
        <taxon>Panagrolaimoidea</taxon>
        <taxon>Panagrolaimidae</taxon>
        <taxon>Panagrellus</taxon>
    </lineage>
</organism>
<dbReference type="AlphaFoldDB" id="A0A7E4VV63"/>
<name>A0A7E4VV63_PANRE</name>
<evidence type="ECO:0000313" key="3">
    <source>
        <dbReference type="WBParaSite" id="Pan_g3193.t1"/>
    </source>
</evidence>
<protein>
    <submittedName>
        <fullName evidence="3">DDE_Tnp_Tn3 domain-containing protein</fullName>
    </submittedName>
</protein>
<accession>A0A7E4VV63</accession>